<dbReference type="InterPro" id="IPR038375">
    <property type="entry name" value="NDUFAF7_sf"/>
</dbReference>
<dbReference type="GO" id="GO:0035243">
    <property type="term" value="F:protein-arginine omega-N symmetric methyltransferase activity"/>
    <property type="evidence" value="ECO:0007669"/>
    <property type="project" value="TreeGrafter"/>
</dbReference>
<keyword evidence="2 3" id="KW-0808">Transferase</keyword>
<dbReference type="InterPro" id="IPR003788">
    <property type="entry name" value="NDUFAF7"/>
</dbReference>
<dbReference type="Gene3D" id="3.40.50.12710">
    <property type="match status" value="1"/>
</dbReference>
<dbReference type="RefSeq" id="WP_152216613.1">
    <property type="nucleotide sequence ID" value="NZ_JBAQYD010000317.1"/>
</dbReference>
<evidence type="ECO:0000256" key="1">
    <source>
        <dbReference type="ARBA" id="ARBA00022603"/>
    </source>
</evidence>
<dbReference type="SUPFAM" id="SSF53335">
    <property type="entry name" value="S-adenosyl-L-methionine-dependent methyltransferases"/>
    <property type="match status" value="1"/>
</dbReference>
<sequence length="360" mass="38029">MTALARHIARMIEAAGPIPISHYMALALGHPEHGYYMTRDPLGARGDFTTAPEVSQMFGELVGLWIADAWIAQGRPSPFILAELGPGRGTLMADALRALRAVPGVLDAARVHFVETSPVLRAAQARLVPRATWHERFDQLPPDPLFLVANEFFDALPIAQYVKTERGWCERHVALADGTTEENPRFVPVLAPVATPATVLPPAMRNADLGSIGEISPASTGIAEAIARRIAGLGGAALIIDYGHPKSAAGDTLQALKAHQYVDVFDTPGEADITAHVDFEALADAAMRGGAKPYGPVEQGAFLRALGIEARSHALKARATPAQAEAIDSALARLTAADQMGSLFKVLGLTAPSAPVPAGF</sequence>
<dbReference type="PANTHER" id="PTHR12049">
    <property type="entry name" value="PROTEIN ARGININE METHYLTRANSFERASE NDUFAF7, MITOCHONDRIAL"/>
    <property type="match status" value="1"/>
</dbReference>
<organism evidence="3 4">
    <name type="scientific">Parvibaculum sedimenti</name>
    <dbReference type="NCBI Taxonomy" id="2608632"/>
    <lineage>
        <taxon>Bacteria</taxon>
        <taxon>Pseudomonadati</taxon>
        <taxon>Pseudomonadota</taxon>
        <taxon>Alphaproteobacteria</taxon>
        <taxon>Hyphomicrobiales</taxon>
        <taxon>Parvibaculaceae</taxon>
        <taxon>Parvibaculum</taxon>
    </lineage>
</organism>
<dbReference type="Pfam" id="PF02636">
    <property type="entry name" value="Methyltransf_28"/>
    <property type="match status" value="1"/>
</dbReference>
<dbReference type="PANTHER" id="PTHR12049:SF7">
    <property type="entry name" value="PROTEIN ARGININE METHYLTRANSFERASE NDUFAF7, MITOCHONDRIAL"/>
    <property type="match status" value="1"/>
</dbReference>
<dbReference type="Proteomes" id="UP000468901">
    <property type="component" value="Unassembled WGS sequence"/>
</dbReference>
<keyword evidence="1 3" id="KW-0489">Methyltransferase</keyword>
<comment type="caution">
    <text evidence="3">The sequence shown here is derived from an EMBL/GenBank/DDBJ whole genome shotgun (WGS) entry which is preliminary data.</text>
</comment>
<evidence type="ECO:0000313" key="3">
    <source>
        <dbReference type="EMBL" id="KAB7739441.1"/>
    </source>
</evidence>
<dbReference type="InterPro" id="IPR029063">
    <property type="entry name" value="SAM-dependent_MTases_sf"/>
</dbReference>
<evidence type="ECO:0000256" key="2">
    <source>
        <dbReference type="ARBA" id="ARBA00022679"/>
    </source>
</evidence>
<accession>A0A6N6VJI0</accession>
<dbReference type="AlphaFoldDB" id="A0A6N6VJI0"/>
<name>A0A6N6VJI0_9HYPH</name>
<dbReference type="EMBL" id="WESC01000010">
    <property type="protein sequence ID" value="KAB7739441.1"/>
    <property type="molecule type" value="Genomic_DNA"/>
</dbReference>
<proteinExistence type="predicted"/>
<gene>
    <name evidence="3" type="ORF">F2P47_12020</name>
</gene>
<protein>
    <submittedName>
        <fullName evidence="3">Class I SAM-dependent methyltransferase</fullName>
    </submittedName>
</protein>
<evidence type="ECO:0000313" key="4">
    <source>
        <dbReference type="Proteomes" id="UP000468901"/>
    </source>
</evidence>
<dbReference type="GO" id="GO:0032259">
    <property type="term" value="P:methylation"/>
    <property type="evidence" value="ECO:0007669"/>
    <property type="project" value="UniProtKB-KW"/>
</dbReference>
<keyword evidence="4" id="KW-1185">Reference proteome</keyword>
<reference evidence="3 4" key="1">
    <citation type="submission" date="2019-09" db="EMBL/GenBank/DDBJ databases">
        <title>Parvibaculum sedimenti sp. nov., isolated from sediment.</title>
        <authorList>
            <person name="Wang Y."/>
        </authorList>
    </citation>
    <scope>NUCLEOTIDE SEQUENCE [LARGE SCALE GENOMIC DNA]</scope>
    <source>
        <strain evidence="3 4">HXT-9</strain>
    </source>
</reference>